<protein>
    <submittedName>
        <fullName evidence="1">Uncharacterized protein</fullName>
    </submittedName>
</protein>
<dbReference type="Proteomes" id="UP000277204">
    <property type="component" value="Unassembled WGS sequence"/>
</dbReference>
<dbReference type="EMBL" id="UZAI01000378">
    <property type="protein sequence ID" value="VDO51993.1"/>
    <property type="molecule type" value="Genomic_DNA"/>
</dbReference>
<keyword evidence="2" id="KW-1185">Reference proteome</keyword>
<evidence type="ECO:0000313" key="2">
    <source>
        <dbReference type="Proteomes" id="UP000277204"/>
    </source>
</evidence>
<sequence>MQENTTSVAVTSAAVDLYIHKGKSKILRYNTVCTNQITIDREDLEYVKTFIYRGSIIDEHGGSDTDVKARIGN</sequence>
<name>A0A183LCY4_9TREM</name>
<gene>
    <name evidence="1" type="ORF">SMRZ_LOCUS1659</name>
</gene>
<accession>A0A183LCY4</accession>
<reference evidence="1 2" key="1">
    <citation type="submission" date="2018-11" db="EMBL/GenBank/DDBJ databases">
        <authorList>
            <consortium name="Pathogen Informatics"/>
        </authorList>
    </citation>
    <scope>NUCLEOTIDE SEQUENCE [LARGE SCALE GENOMIC DNA]</scope>
    <source>
        <strain evidence="1 2">Zambia</strain>
    </source>
</reference>
<dbReference type="AlphaFoldDB" id="A0A183LCY4"/>
<proteinExistence type="predicted"/>
<evidence type="ECO:0000313" key="1">
    <source>
        <dbReference type="EMBL" id="VDO51993.1"/>
    </source>
</evidence>
<organism evidence="1 2">
    <name type="scientific">Schistosoma margrebowiei</name>
    <dbReference type="NCBI Taxonomy" id="48269"/>
    <lineage>
        <taxon>Eukaryota</taxon>
        <taxon>Metazoa</taxon>
        <taxon>Spiralia</taxon>
        <taxon>Lophotrochozoa</taxon>
        <taxon>Platyhelminthes</taxon>
        <taxon>Trematoda</taxon>
        <taxon>Digenea</taxon>
        <taxon>Strigeidida</taxon>
        <taxon>Schistosomatoidea</taxon>
        <taxon>Schistosomatidae</taxon>
        <taxon>Schistosoma</taxon>
    </lineage>
</organism>